<reference evidence="2 3" key="1">
    <citation type="submission" date="2016-07" db="EMBL/GenBank/DDBJ databases">
        <title>Multiple horizontal gene transfer events from other fungi enriched the ability of initially mycotrophic Trichoderma (Ascomycota) to feed on dead plant biomass.</title>
        <authorList>
            <consortium name="DOE Joint Genome Institute"/>
            <person name="Aerts A."/>
            <person name="Atanasova L."/>
            <person name="Chenthamara K."/>
            <person name="Zhang J."/>
            <person name="Grujic M."/>
            <person name="Henrissat B."/>
            <person name="Kuo A."/>
            <person name="Salamov A."/>
            <person name="Lipzen A."/>
            <person name="Labutti K."/>
            <person name="Barry K."/>
            <person name="Miao Y."/>
            <person name="Rahimi M.J."/>
            <person name="Shen Q."/>
            <person name="Grigoriev I.V."/>
            <person name="Kubicek C.P."/>
            <person name="Druzhinina I.S."/>
        </authorList>
    </citation>
    <scope>NUCLEOTIDE SEQUENCE [LARGE SCALE GENOMIC DNA]</scope>
    <source>
        <strain evidence="2 3">ATCC 18648</strain>
    </source>
</reference>
<feature type="region of interest" description="Disordered" evidence="1">
    <location>
        <begin position="1"/>
        <end position="210"/>
    </location>
</feature>
<evidence type="ECO:0000313" key="2">
    <source>
        <dbReference type="EMBL" id="PTB75966.1"/>
    </source>
</evidence>
<proteinExistence type="predicted"/>
<keyword evidence="3" id="KW-1185">Reference proteome</keyword>
<feature type="compositionally biased region" description="Polar residues" evidence="1">
    <location>
        <begin position="18"/>
        <end position="42"/>
    </location>
</feature>
<feature type="compositionally biased region" description="Polar residues" evidence="1">
    <location>
        <begin position="50"/>
        <end position="71"/>
    </location>
</feature>
<feature type="compositionally biased region" description="Polar residues" evidence="1">
    <location>
        <begin position="180"/>
        <end position="189"/>
    </location>
</feature>
<dbReference type="AlphaFoldDB" id="A0A2T4C321"/>
<accession>A0A2T4C321</accession>
<dbReference type="OrthoDB" id="4900419at2759"/>
<name>A0A2T4C321_TRILO</name>
<organism evidence="2 3">
    <name type="scientific">Trichoderma longibrachiatum ATCC 18648</name>
    <dbReference type="NCBI Taxonomy" id="983965"/>
    <lineage>
        <taxon>Eukaryota</taxon>
        <taxon>Fungi</taxon>
        <taxon>Dikarya</taxon>
        <taxon>Ascomycota</taxon>
        <taxon>Pezizomycotina</taxon>
        <taxon>Sordariomycetes</taxon>
        <taxon>Hypocreomycetidae</taxon>
        <taxon>Hypocreales</taxon>
        <taxon>Hypocreaceae</taxon>
        <taxon>Trichoderma</taxon>
    </lineage>
</organism>
<protein>
    <submittedName>
        <fullName evidence="2">Uncharacterized protein</fullName>
    </submittedName>
</protein>
<gene>
    <name evidence="2" type="ORF">M440DRAFT_1402499</name>
</gene>
<evidence type="ECO:0000256" key="1">
    <source>
        <dbReference type="SAM" id="MobiDB-lite"/>
    </source>
</evidence>
<sequence length="247" mass="26508">MARNAAKPLPSQHPPPTSLQSNVNVDSHLSTRITTDPNTSDAVSRKRFKSSTSAGQTQAAKSLYRPSQLNQPAPLKSDIIPPPYTIDRHVLGQGGGAPGLVEATTTTALPNRMQRQQQQAGGESSSSSDRRDWAPQQPGQGEASSDRGARVVPSPSGGKAPSTPESPLLTQHAPGVKASTVDNQNITSLTRDKASIRGQKRRVPDGEAEAEFDQKRLLNIVQDLDKLEKEQKDFGKQQLQAIREGSV</sequence>
<dbReference type="EMBL" id="KZ679133">
    <property type="protein sequence ID" value="PTB75966.1"/>
    <property type="molecule type" value="Genomic_DNA"/>
</dbReference>
<evidence type="ECO:0000313" key="3">
    <source>
        <dbReference type="Proteomes" id="UP000240760"/>
    </source>
</evidence>
<feature type="compositionally biased region" description="Low complexity" evidence="1">
    <location>
        <begin position="114"/>
        <end position="127"/>
    </location>
</feature>
<dbReference type="Proteomes" id="UP000240760">
    <property type="component" value="Unassembled WGS sequence"/>
</dbReference>